<proteinExistence type="predicted"/>
<organism evidence="2 3">
    <name type="scientific">Stegodyphus mimosarum</name>
    <name type="common">African social velvet spider</name>
    <dbReference type="NCBI Taxonomy" id="407821"/>
    <lineage>
        <taxon>Eukaryota</taxon>
        <taxon>Metazoa</taxon>
        <taxon>Ecdysozoa</taxon>
        <taxon>Arthropoda</taxon>
        <taxon>Chelicerata</taxon>
        <taxon>Arachnida</taxon>
        <taxon>Araneae</taxon>
        <taxon>Araneomorphae</taxon>
        <taxon>Entelegynae</taxon>
        <taxon>Eresoidea</taxon>
        <taxon>Eresidae</taxon>
        <taxon>Stegodyphus</taxon>
    </lineage>
</organism>
<accession>A0A087U5Y7</accession>
<gene>
    <name evidence="2" type="ORF">X975_22053</name>
</gene>
<keyword evidence="3" id="KW-1185">Reference proteome</keyword>
<evidence type="ECO:0000313" key="2">
    <source>
        <dbReference type="EMBL" id="KFM72776.1"/>
    </source>
</evidence>
<feature type="non-terminal residue" evidence="2">
    <location>
        <position position="46"/>
    </location>
</feature>
<reference evidence="2 3" key="1">
    <citation type="submission" date="2013-11" db="EMBL/GenBank/DDBJ databases">
        <title>Genome sequencing of Stegodyphus mimosarum.</title>
        <authorList>
            <person name="Bechsgaard J."/>
        </authorList>
    </citation>
    <scope>NUCLEOTIDE SEQUENCE [LARGE SCALE GENOMIC DNA]</scope>
</reference>
<keyword evidence="1" id="KW-0812">Transmembrane</keyword>
<dbReference type="EMBL" id="KK118345">
    <property type="protein sequence ID" value="KFM72776.1"/>
    <property type="molecule type" value="Genomic_DNA"/>
</dbReference>
<keyword evidence="1" id="KW-0472">Membrane</keyword>
<protein>
    <submittedName>
        <fullName evidence="2">Uncharacterized protein</fullName>
    </submittedName>
</protein>
<dbReference type="AlphaFoldDB" id="A0A087U5Y7"/>
<keyword evidence="1" id="KW-1133">Transmembrane helix</keyword>
<dbReference type="Proteomes" id="UP000054359">
    <property type="component" value="Unassembled WGS sequence"/>
</dbReference>
<evidence type="ECO:0000256" key="1">
    <source>
        <dbReference type="SAM" id="Phobius"/>
    </source>
</evidence>
<feature type="transmembrane region" description="Helical" evidence="1">
    <location>
        <begin position="7"/>
        <end position="28"/>
    </location>
</feature>
<evidence type="ECO:0000313" key="3">
    <source>
        <dbReference type="Proteomes" id="UP000054359"/>
    </source>
</evidence>
<name>A0A087U5Y7_STEMI</name>
<sequence length="46" mass="5256">MLRMKYLEFVFASKTVLSLFQVIVIGAWPDASHFKVALNPSFIARL</sequence>